<comment type="similarity">
    <text evidence="1">Belongs to the SPT2 family.</text>
</comment>
<accession>M5BW61</accession>
<dbReference type="AlphaFoldDB" id="M5BW61"/>
<feature type="compositionally biased region" description="Basic and acidic residues" evidence="3">
    <location>
        <begin position="316"/>
        <end position="326"/>
    </location>
</feature>
<dbReference type="InterPro" id="IPR013256">
    <property type="entry name" value="Chromatin_SPT2"/>
</dbReference>
<organism evidence="4 5">
    <name type="scientific">Thanatephorus cucumeris (strain AG1-IB / isolate 7/3/14)</name>
    <name type="common">Lettuce bottom rot fungus</name>
    <name type="synonym">Rhizoctonia solani</name>
    <dbReference type="NCBI Taxonomy" id="1108050"/>
    <lineage>
        <taxon>Eukaryota</taxon>
        <taxon>Fungi</taxon>
        <taxon>Dikarya</taxon>
        <taxon>Basidiomycota</taxon>
        <taxon>Agaricomycotina</taxon>
        <taxon>Agaricomycetes</taxon>
        <taxon>Cantharellales</taxon>
        <taxon>Ceratobasidiaceae</taxon>
        <taxon>Rhizoctonia</taxon>
        <taxon>Rhizoctonia solani AG-1</taxon>
    </lineage>
</organism>
<evidence type="ECO:0000313" key="4">
    <source>
        <dbReference type="EMBL" id="CCO30810.1"/>
    </source>
</evidence>
<proteinExistence type="inferred from homology"/>
<feature type="region of interest" description="Disordered" evidence="3">
    <location>
        <begin position="1"/>
        <end position="379"/>
    </location>
</feature>
<feature type="compositionally biased region" description="Polar residues" evidence="3">
    <location>
        <begin position="172"/>
        <end position="182"/>
    </location>
</feature>
<evidence type="ECO:0000256" key="2">
    <source>
        <dbReference type="ARBA" id="ARBA00023054"/>
    </source>
</evidence>
<sequence>MLAGKPAASASRARTTGGGENSRPRASTSGGSGYDSFANGAMGLTREEKRARQNASWDDPASRSKYAAKKRKAGALLPGGALNVEAGSGSPASGGSMSVRARLAASQSGLIKLNTQKRDPRSIDEITRDLREKCAEEARERESKAREKEREKEKERERERERERGKDRSRSGSVQASSQQPKRSAPTPTAPPKPAPIVIATKPSTLLSGGTKSSSAPKEYKVTVKTTGNPPASQAVPTPTSAAPPRPRPVAAPAATSKPSHSLPAKRRRSYDSESDSYDSEEDDRERRRRAARKAPSAGARGAGFDIWSIINPGKSRTEYLSRDVVSDDEDDMEATGRDLEREEKQSARIAKQEDAEAEAEERRREEAKRRKKMAARSN</sequence>
<dbReference type="SMART" id="SM00784">
    <property type="entry name" value="SPT2"/>
    <property type="match status" value="1"/>
</dbReference>
<evidence type="ECO:0000256" key="1">
    <source>
        <dbReference type="ARBA" id="ARBA00006461"/>
    </source>
</evidence>
<name>M5BW61_THACB</name>
<feature type="compositionally biased region" description="Low complexity" evidence="3">
    <location>
        <begin position="230"/>
        <end position="241"/>
    </location>
</feature>
<evidence type="ECO:0000256" key="3">
    <source>
        <dbReference type="SAM" id="MobiDB-lite"/>
    </source>
</evidence>
<keyword evidence="2" id="KW-0175">Coiled coil</keyword>
<protein>
    <recommendedName>
        <fullName evidence="6">SPT2 domain-containing protein</fullName>
    </recommendedName>
</protein>
<feature type="compositionally biased region" description="Acidic residues" evidence="3">
    <location>
        <begin position="273"/>
        <end position="284"/>
    </location>
</feature>
<evidence type="ECO:0000313" key="5">
    <source>
        <dbReference type="Proteomes" id="UP000012065"/>
    </source>
</evidence>
<reference evidence="4 5" key="1">
    <citation type="journal article" date="2013" name="J. Biotechnol.">
        <title>Establishment and interpretation of the genome sequence of the phytopathogenic fungus Rhizoctonia solani AG1-IB isolate 7/3/14.</title>
        <authorList>
            <person name="Wibberg D.W."/>
            <person name="Jelonek L.J."/>
            <person name="Rupp O.R."/>
            <person name="Hennig M.H."/>
            <person name="Eikmeyer F.E."/>
            <person name="Goesmann A.G."/>
            <person name="Hartmann A.H."/>
            <person name="Borriss R.B."/>
            <person name="Grosch R.G."/>
            <person name="Puehler A.P."/>
            <person name="Schlueter A.S."/>
        </authorList>
    </citation>
    <scope>NUCLEOTIDE SEQUENCE [LARGE SCALE GENOMIC DNA]</scope>
    <source>
        <strain evidence="5">AG1-IB / isolate 7/3/14</strain>
    </source>
</reference>
<gene>
    <name evidence="4" type="ORF">BN14_04842</name>
</gene>
<comment type="caution">
    <text evidence="4">The sequence shown here is derived from an EMBL/GenBank/DDBJ whole genome shotgun (WGS) entry which is preliminary data.</text>
</comment>
<evidence type="ECO:0008006" key="6">
    <source>
        <dbReference type="Google" id="ProtNLM"/>
    </source>
</evidence>
<feature type="compositionally biased region" description="Basic and acidic residues" evidence="3">
    <location>
        <begin position="335"/>
        <end position="369"/>
    </location>
</feature>
<feature type="compositionally biased region" description="Low complexity" evidence="3">
    <location>
        <begin position="74"/>
        <end position="96"/>
    </location>
</feature>
<dbReference type="EMBL" id="CAOJ01007015">
    <property type="protein sequence ID" value="CCO30810.1"/>
    <property type="molecule type" value="Genomic_DNA"/>
</dbReference>
<dbReference type="HOGENOM" id="CLU_046161_0_0_1"/>
<feature type="compositionally biased region" description="Low complexity" evidence="3">
    <location>
        <begin position="196"/>
        <end position="215"/>
    </location>
</feature>
<dbReference type="Proteomes" id="UP000012065">
    <property type="component" value="Unassembled WGS sequence"/>
</dbReference>
<feature type="compositionally biased region" description="Basic and acidic residues" evidence="3">
    <location>
        <begin position="116"/>
        <end position="170"/>
    </location>
</feature>
<dbReference type="Pfam" id="PF08243">
    <property type="entry name" value="SPT2"/>
    <property type="match status" value="1"/>
</dbReference>
<feature type="compositionally biased region" description="Basic residues" evidence="3">
    <location>
        <begin position="370"/>
        <end position="379"/>
    </location>
</feature>